<dbReference type="InParanoid" id="B4D192"/>
<reference evidence="2 3" key="1">
    <citation type="journal article" date="2011" name="J. Bacteriol.">
        <title>Genome sequence of Chthoniobacter flavus Ellin428, an aerobic heterotrophic soil bacterium.</title>
        <authorList>
            <person name="Kant R."/>
            <person name="van Passel M.W."/>
            <person name="Palva A."/>
            <person name="Lucas S."/>
            <person name="Lapidus A."/>
            <person name="Glavina Del Rio T."/>
            <person name="Dalin E."/>
            <person name="Tice H."/>
            <person name="Bruce D."/>
            <person name="Goodwin L."/>
            <person name="Pitluck S."/>
            <person name="Larimer F.W."/>
            <person name="Land M.L."/>
            <person name="Hauser L."/>
            <person name="Sangwan P."/>
            <person name="de Vos W.M."/>
            <person name="Janssen P.H."/>
            <person name="Smidt H."/>
        </authorList>
    </citation>
    <scope>NUCLEOTIDE SEQUENCE [LARGE SCALE GENOMIC DNA]</scope>
    <source>
        <strain evidence="2 3">Ellin428</strain>
    </source>
</reference>
<evidence type="ECO:0000313" key="2">
    <source>
        <dbReference type="EMBL" id="EDY19784.1"/>
    </source>
</evidence>
<name>B4D192_9BACT</name>
<dbReference type="AlphaFoldDB" id="B4D192"/>
<comment type="caution">
    <text evidence="2">The sequence shown here is derived from an EMBL/GenBank/DDBJ whole genome shotgun (WGS) entry which is preliminary data.</text>
</comment>
<protein>
    <recommendedName>
        <fullName evidence="4">Lipoprotein</fullName>
    </recommendedName>
</protein>
<accession>B4D192</accession>
<keyword evidence="1" id="KW-0732">Signal</keyword>
<sequence length="122" mass="13059" precursor="true">MNRHTWLTMLFLLGAGIVGCVHAEPKAYDLVKYQGKAGSVTIAFDFADGYPEASTMKITEGKKTTAFNLEGLDNIQFVPAKGGGSIKRVSLDLSGDDRAPAKVTGSYVAGEKTVAFTLTKRK</sequence>
<feature type="chain" id="PRO_5002803036" description="Lipoprotein" evidence="1">
    <location>
        <begin position="24"/>
        <end position="122"/>
    </location>
</feature>
<gene>
    <name evidence="2" type="ORF">CfE428DRAFT_2373</name>
</gene>
<dbReference type="PROSITE" id="PS51257">
    <property type="entry name" value="PROKAR_LIPOPROTEIN"/>
    <property type="match status" value="1"/>
</dbReference>
<organism evidence="2 3">
    <name type="scientific">Chthoniobacter flavus Ellin428</name>
    <dbReference type="NCBI Taxonomy" id="497964"/>
    <lineage>
        <taxon>Bacteria</taxon>
        <taxon>Pseudomonadati</taxon>
        <taxon>Verrucomicrobiota</taxon>
        <taxon>Spartobacteria</taxon>
        <taxon>Chthoniobacterales</taxon>
        <taxon>Chthoniobacteraceae</taxon>
        <taxon>Chthoniobacter</taxon>
    </lineage>
</organism>
<keyword evidence="3" id="KW-1185">Reference proteome</keyword>
<dbReference type="EMBL" id="ABVL01000006">
    <property type="protein sequence ID" value="EDY19784.1"/>
    <property type="molecule type" value="Genomic_DNA"/>
</dbReference>
<evidence type="ECO:0008006" key="4">
    <source>
        <dbReference type="Google" id="ProtNLM"/>
    </source>
</evidence>
<dbReference type="Proteomes" id="UP000005824">
    <property type="component" value="Unassembled WGS sequence"/>
</dbReference>
<feature type="signal peptide" evidence="1">
    <location>
        <begin position="1"/>
        <end position="23"/>
    </location>
</feature>
<evidence type="ECO:0000313" key="3">
    <source>
        <dbReference type="Proteomes" id="UP000005824"/>
    </source>
</evidence>
<dbReference type="RefSeq" id="WP_006979698.1">
    <property type="nucleotide sequence ID" value="NZ_ABVL01000006.1"/>
</dbReference>
<dbReference type="STRING" id="497964.CfE428DRAFT_2373"/>
<proteinExistence type="predicted"/>
<evidence type="ECO:0000256" key="1">
    <source>
        <dbReference type="SAM" id="SignalP"/>
    </source>
</evidence>